<dbReference type="Gene3D" id="3.40.50.1820">
    <property type="entry name" value="alpha/beta hydrolase"/>
    <property type="match status" value="1"/>
</dbReference>
<sequence length="208" mass="22178">MSIHAPSSTTWGDPNAAKRALLIHGLISCSQSWNRVADALSAHGVDFRSCHLQHVLLIDVVGYYVVAPDLLGHGYASRPSTTDGAEYTIAKLAANLKPLLPQSGKDAPISLIIGHSLGCLVALDLLPSLSSKPRVVLVDPSMEISPEIISVVRDDCVESVTRVASVEQMAAAHPRWTRRDAIAKVAGNLLCDAEVVDAVLQVGRSPHR</sequence>
<name>A0A166WUT6_9AGAM</name>
<gene>
    <name evidence="2" type="ORF">FIBSPDRAFT_846230</name>
</gene>
<dbReference type="GO" id="GO:0016020">
    <property type="term" value="C:membrane"/>
    <property type="evidence" value="ECO:0007669"/>
    <property type="project" value="TreeGrafter"/>
</dbReference>
<dbReference type="Pfam" id="PF12697">
    <property type="entry name" value="Abhydrolase_6"/>
    <property type="match status" value="1"/>
</dbReference>
<dbReference type="InterPro" id="IPR029058">
    <property type="entry name" value="AB_hydrolase_fold"/>
</dbReference>
<protein>
    <submittedName>
        <fullName evidence="2">Alpha/beta-hydrolase</fullName>
    </submittedName>
</protein>
<feature type="domain" description="AB hydrolase-1" evidence="1">
    <location>
        <begin position="21"/>
        <end position="185"/>
    </location>
</feature>
<evidence type="ECO:0000313" key="3">
    <source>
        <dbReference type="Proteomes" id="UP000076532"/>
    </source>
</evidence>
<keyword evidence="3" id="KW-1185">Reference proteome</keyword>
<dbReference type="InterPro" id="IPR050266">
    <property type="entry name" value="AB_hydrolase_sf"/>
</dbReference>
<dbReference type="SUPFAM" id="SSF53474">
    <property type="entry name" value="alpha/beta-Hydrolases"/>
    <property type="match status" value="1"/>
</dbReference>
<dbReference type="Proteomes" id="UP000076532">
    <property type="component" value="Unassembled WGS sequence"/>
</dbReference>
<organism evidence="2 3">
    <name type="scientific">Athelia psychrophila</name>
    <dbReference type="NCBI Taxonomy" id="1759441"/>
    <lineage>
        <taxon>Eukaryota</taxon>
        <taxon>Fungi</taxon>
        <taxon>Dikarya</taxon>
        <taxon>Basidiomycota</taxon>
        <taxon>Agaricomycotina</taxon>
        <taxon>Agaricomycetes</taxon>
        <taxon>Agaricomycetidae</taxon>
        <taxon>Atheliales</taxon>
        <taxon>Atheliaceae</taxon>
        <taxon>Athelia</taxon>
    </lineage>
</organism>
<dbReference type="EMBL" id="KV417480">
    <property type="protein sequence ID" value="KZP34132.1"/>
    <property type="molecule type" value="Genomic_DNA"/>
</dbReference>
<dbReference type="PANTHER" id="PTHR43798">
    <property type="entry name" value="MONOACYLGLYCEROL LIPASE"/>
    <property type="match status" value="1"/>
</dbReference>
<accession>A0A166WUT6</accession>
<dbReference type="STRING" id="436010.A0A166WUT6"/>
<dbReference type="AlphaFoldDB" id="A0A166WUT6"/>
<dbReference type="OrthoDB" id="10249433at2759"/>
<proteinExistence type="predicted"/>
<evidence type="ECO:0000313" key="2">
    <source>
        <dbReference type="EMBL" id="KZP34132.1"/>
    </source>
</evidence>
<dbReference type="InterPro" id="IPR000073">
    <property type="entry name" value="AB_hydrolase_1"/>
</dbReference>
<dbReference type="PANTHER" id="PTHR43798:SF33">
    <property type="entry name" value="HYDROLASE, PUTATIVE (AFU_ORTHOLOGUE AFUA_2G14860)-RELATED"/>
    <property type="match status" value="1"/>
</dbReference>
<evidence type="ECO:0000259" key="1">
    <source>
        <dbReference type="Pfam" id="PF12697"/>
    </source>
</evidence>
<reference evidence="2 3" key="1">
    <citation type="journal article" date="2016" name="Mol. Biol. Evol.">
        <title>Comparative Genomics of Early-Diverging Mushroom-Forming Fungi Provides Insights into the Origins of Lignocellulose Decay Capabilities.</title>
        <authorList>
            <person name="Nagy L.G."/>
            <person name="Riley R."/>
            <person name="Tritt A."/>
            <person name="Adam C."/>
            <person name="Daum C."/>
            <person name="Floudas D."/>
            <person name="Sun H."/>
            <person name="Yadav J.S."/>
            <person name="Pangilinan J."/>
            <person name="Larsson K.H."/>
            <person name="Matsuura K."/>
            <person name="Barry K."/>
            <person name="Labutti K."/>
            <person name="Kuo R."/>
            <person name="Ohm R.A."/>
            <person name="Bhattacharya S.S."/>
            <person name="Shirouzu T."/>
            <person name="Yoshinaga Y."/>
            <person name="Martin F.M."/>
            <person name="Grigoriev I.V."/>
            <person name="Hibbett D.S."/>
        </authorList>
    </citation>
    <scope>NUCLEOTIDE SEQUENCE [LARGE SCALE GENOMIC DNA]</scope>
    <source>
        <strain evidence="2 3">CBS 109695</strain>
    </source>
</reference>